<evidence type="ECO:0000256" key="1">
    <source>
        <dbReference type="SAM" id="MobiDB-lite"/>
    </source>
</evidence>
<evidence type="ECO:0000313" key="2">
    <source>
        <dbReference type="EMBL" id="CAG7826170.1"/>
    </source>
</evidence>
<evidence type="ECO:0000313" key="3">
    <source>
        <dbReference type="Proteomes" id="UP000708208"/>
    </source>
</evidence>
<dbReference type="AlphaFoldDB" id="A0A8J2PXZ4"/>
<feature type="non-terminal residue" evidence="2">
    <location>
        <position position="80"/>
    </location>
</feature>
<sequence length="80" mass="8356">GYGGGSTKEEYPYRNGPIRSSPPGSGELAASGGSVAGPGRPMQQGAVMMVYGLAVEKMNSDRLFNLFCLYGNVVRGLDLV</sequence>
<feature type="region of interest" description="Disordered" evidence="1">
    <location>
        <begin position="1"/>
        <end position="40"/>
    </location>
</feature>
<feature type="non-terminal residue" evidence="2">
    <location>
        <position position="1"/>
    </location>
</feature>
<name>A0A8J2PXZ4_9HEXA</name>
<proteinExistence type="predicted"/>
<dbReference type="Proteomes" id="UP000708208">
    <property type="component" value="Unassembled WGS sequence"/>
</dbReference>
<dbReference type="OrthoDB" id="302770at2759"/>
<dbReference type="EMBL" id="CAJVCH010538838">
    <property type="protein sequence ID" value="CAG7826170.1"/>
    <property type="molecule type" value="Genomic_DNA"/>
</dbReference>
<accession>A0A8J2PXZ4</accession>
<comment type="caution">
    <text evidence="2">The sequence shown here is derived from an EMBL/GenBank/DDBJ whole genome shotgun (WGS) entry which is preliminary data.</text>
</comment>
<gene>
    <name evidence="2" type="ORF">AFUS01_LOCUS36238</name>
</gene>
<organism evidence="2 3">
    <name type="scientific">Allacma fusca</name>
    <dbReference type="NCBI Taxonomy" id="39272"/>
    <lineage>
        <taxon>Eukaryota</taxon>
        <taxon>Metazoa</taxon>
        <taxon>Ecdysozoa</taxon>
        <taxon>Arthropoda</taxon>
        <taxon>Hexapoda</taxon>
        <taxon>Collembola</taxon>
        <taxon>Symphypleona</taxon>
        <taxon>Sminthuridae</taxon>
        <taxon>Allacma</taxon>
    </lineage>
</organism>
<reference evidence="2" key="1">
    <citation type="submission" date="2021-06" db="EMBL/GenBank/DDBJ databases">
        <authorList>
            <person name="Hodson N. C."/>
            <person name="Mongue J. A."/>
            <person name="Jaron S. K."/>
        </authorList>
    </citation>
    <scope>NUCLEOTIDE SEQUENCE</scope>
</reference>
<protein>
    <submittedName>
        <fullName evidence="2">Uncharacterized protein</fullName>
    </submittedName>
</protein>
<dbReference type="Pfam" id="PF13893">
    <property type="entry name" value="RRM_5"/>
    <property type="match status" value="1"/>
</dbReference>
<keyword evidence="3" id="KW-1185">Reference proteome</keyword>